<dbReference type="InterPro" id="IPR036866">
    <property type="entry name" value="RibonucZ/Hydroxyglut_hydro"/>
</dbReference>
<dbReference type="Pfam" id="PF02627">
    <property type="entry name" value="CMD"/>
    <property type="match status" value="2"/>
</dbReference>
<keyword evidence="8" id="KW-1185">Reference proteome</keyword>
<evidence type="ECO:0000256" key="2">
    <source>
        <dbReference type="ARBA" id="ARBA00007749"/>
    </source>
</evidence>
<dbReference type="GO" id="GO:0016787">
    <property type="term" value="F:hydrolase activity"/>
    <property type="evidence" value="ECO:0007669"/>
    <property type="project" value="UniProtKB-KW"/>
</dbReference>
<dbReference type="InterPro" id="IPR003779">
    <property type="entry name" value="CMD-like"/>
</dbReference>
<evidence type="ECO:0000256" key="3">
    <source>
        <dbReference type="ARBA" id="ARBA00022723"/>
    </source>
</evidence>
<name>A0A0U1LRN0_TALIS</name>
<sequence length="655" mass="73406">MGQLFLRYFQSYSKIGGKANTEQFMIGGTSLGLEVGLSKVVSPSSPYSHFRISPSKTTKVTWKLTVPSLSDQVPRPGTAELHALAAGHLTLPEKFFVHPASNDSRKTVPSLAFLIQHHHPITGKITRIVFDLGLRRDVHRYSEAIQRHVSTREPLTTDPDVTKSLAAGGLSADDIDYIIYSHVHWDHIGEPRDFQKSTFVIGHGTWNLFTPAEASSLRGSHSFFEPGILPEDRTLELKDPDDFYSCEKKAPLSGEANFEQPWTTLPEINMRVLDIFNDGTVNIVHAPGHLPGHINLLIKTSSGAQIYLAGDACHDRRIMRGELEIGEWRDTAGQICCIHADRKKAEETIEKIRQLEISGVEVIFAHDIEWEENMENRSRFWVNNTAQNAIELNLSSESSKNKFIAENGKYAWNDGWESILALSPELFNASLDLRGVPKRPRHRHLTRKTQCLISIAVDSAATHLYAPGVHEHIQTALHEGATTAEIIEVIELTSTLGIHACNIGVPILVEVLREENHPLGLSTAFDVRQEQLKTEFTKNRGYWHTFWEDFLRLDPDFFEAYLKFSSVPWMKKTEHGEKGALEPKVKELIYCAFDAAATHLYVPGLKLHMKNALGYGASPQEIMEVLEIPTALSLHTANVAAPILEKELAKKQTLI</sequence>
<organism evidence="7 8">
    <name type="scientific">Talaromyces islandicus</name>
    <name type="common">Penicillium islandicum</name>
    <dbReference type="NCBI Taxonomy" id="28573"/>
    <lineage>
        <taxon>Eukaryota</taxon>
        <taxon>Fungi</taxon>
        <taxon>Dikarya</taxon>
        <taxon>Ascomycota</taxon>
        <taxon>Pezizomycotina</taxon>
        <taxon>Eurotiomycetes</taxon>
        <taxon>Eurotiomycetidae</taxon>
        <taxon>Eurotiales</taxon>
        <taxon>Trichocomaceae</taxon>
        <taxon>Talaromyces</taxon>
        <taxon>Talaromyces sect. Islandici</taxon>
    </lineage>
</organism>
<dbReference type="Proteomes" id="UP000054383">
    <property type="component" value="Unassembled WGS sequence"/>
</dbReference>
<gene>
    <name evidence="7" type="ORF">PISL3812_02264</name>
</gene>
<evidence type="ECO:0000259" key="6">
    <source>
        <dbReference type="SMART" id="SM00849"/>
    </source>
</evidence>
<dbReference type="SUPFAM" id="SSF69118">
    <property type="entry name" value="AhpD-like"/>
    <property type="match status" value="1"/>
</dbReference>
<evidence type="ECO:0000313" key="7">
    <source>
        <dbReference type="EMBL" id="CRG85136.1"/>
    </source>
</evidence>
<dbReference type="SMART" id="SM00849">
    <property type="entry name" value="Lactamase_B"/>
    <property type="match status" value="1"/>
</dbReference>
<dbReference type="PANTHER" id="PTHR42978">
    <property type="entry name" value="QUORUM-QUENCHING LACTONASE YTNP-RELATED-RELATED"/>
    <property type="match status" value="1"/>
</dbReference>
<feature type="domain" description="Metallo-beta-lactamase" evidence="6">
    <location>
        <begin position="109"/>
        <end position="366"/>
    </location>
</feature>
<dbReference type="CDD" id="cd07730">
    <property type="entry name" value="metallo-hydrolase-like_MBL-fold"/>
    <property type="match status" value="1"/>
</dbReference>
<evidence type="ECO:0000256" key="4">
    <source>
        <dbReference type="ARBA" id="ARBA00022801"/>
    </source>
</evidence>
<reference evidence="7 8" key="1">
    <citation type="submission" date="2015-04" db="EMBL/GenBank/DDBJ databases">
        <authorList>
            <person name="Syromyatnikov M.Y."/>
            <person name="Popov V.N."/>
        </authorList>
    </citation>
    <scope>NUCLEOTIDE SEQUENCE [LARGE SCALE GENOMIC DNA]</scope>
    <source>
        <strain evidence="7">WF-38-12</strain>
    </source>
</reference>
<evidence type="ECO:0000256" key="5">
    <source>
        <dbReference type="ARBA" id="ARBA00022833"/>
    </source>
</evidence>
<keyword evidence="4" id="KW-0378">Hydrolase</keyword>
<dbReference type="InterPro" id="IPR001279">
    <property type="entry name" value="Metallo-B-lactamas"/>
</dbReference>
<evidence type="ECO:0000313" key="8">
    <source>
        <dbReference type="Proteomes" id="UP000054383"/>
    </source>
</evidence>
<dbReference type="GO" id="GO:0051920">
    <property type="term" value="F:peroxiredoxin activity"/>
    <property type="evidence" value="ECO:0007669"/>
    <property type="project" value="InterPro"/>
</dbReference>
<dbReference type="Gene3D" id="3.60.15.10">
    <property type="entry name" value="Ribonuclease Z/Hydroxyacylglutathione hydrolase-like"/>
    <property type="match status" value="1"/>
</dbReference>
<dbReference type="OrthoDB" id="4218374at2759"/>
<evidence type="ECO:0000256" key="1">
    <source>
        <dbReference type="ARBA" id="ARBA00001947"/>
    </source>
</evidence>
<comment type="similarity">
    <text evidence="2">Belongs to the metallo-beta-lactamase superfamily.</text>
</comment>
<keyword evidence="5" id="KW-0862">Zinc</keyword>
<accession>A0A0U1LRN0</accession>
<dbReference type="PANTHER" id="PTHR42978:SF2">
    <property type="entry name" value="102 KBASES UNSTABLE REGION: FROM 1 TO 119443"/>
    <property type="match status" value="1"/>
</dbReference>
<dbReference type="Gene3D" id="1.20.1290.10">
    <property type="entry name" value="AhpD-like"/>
    <property type="match status" value="1"/>
</dbReference>
<dbReference type="InterPro" id="IPR029032">
    <property type="entry name" value="AhpD-like"/>
</dbReference>
<proteinExistence type="inferred from homology"/>
<dbReference type="SUPFAM" id="SSF56281">
    <property type="entry name" value="Metallo-hydrolase/oxidoreductase"/>
    <property type="match status" value="1"/>
</dbReference>
<dbReference type="GO" id="GO:0046872">
    <property type="term" value="F:metal ion binding"/>
    <property type="evidence" value="ECO:0007669"/>
    <property type="project" value="UniProtKB-KW"/>
</dbReference>
<dbReference type="OMA" id="QWAIRED"/>
<dbReference type="STRING" id="28573.A0A0U1LRN0"/>
<dbReference type="EMBL" id="CVMT01000002">
    <property type="protein sequence ID" value="CRG85136.1"/>
    <property type="molecule type" value="Genomic_DNA"/>
</dbReference>
<dbReference type="Pfam" id="PF00753">
    <property type="entry name" value="Lactamase_B"/>
    <property type="match status" value="1"/>
</dbReference>
<dbReference type="InterPro" id="IPR051013">
    <property type="entry name" value="MBL_superfamily_lactonases"/>
</dbReference>
<keyword evidence="3" id="KW-0479">Metal-binding</keyword>
<dbReference type="AlphaFoldDB" id="A0A0U1LRN0"/>
<protein>
    <submittedName>
        <fullName evidence="7">Carboxymuconolactone decarboxylase</fullName>
    </submittedName>
</protein>
<comment type="cofactor">
    <cofactor evidence="1">
        <name>Zn(2+)</name>
        <dbReference type="ChEBI" id="CHEBI:29105"/>
    </cofactor>
</comment>